<name>A0ABW9KVA7_XANCT</name>
<dbReference type="EMBL" id="JBKAMQ010000002">
    <property type="protein sequence ID" value="MFN6507742.1"/>
    <property type="molecule type" value="Genomic_DNA"/>
</dbReference>
<sequence>MKQILPLVLLFAWSFYLLLFTLPFICHVPRIAPAISAGQSQHEVCHLKNVGKPQPLAPVSGLPSVMAHRREKLGNKQILRNGAF</sequence>
<evidence type="ECO:0000313" key="1">
    <source>
        <dbReference type="EMBL" id="MFN6507742.1"/>
    </source>
</evidence>
<dbReference type="Proteomes" id="UP001635788">
    <property type="component" value="Unassembled WGS sequence"/>
</dbReference>
<organism evidence="1 2">
    <name type="scientific">Xanthomonas translucens pv. translucens</name>
    <dbReference type="NCBI Taxonomy" id="134875"/>
    <lineage>
        <taxon>Bacteria</taxon>
        <taxon>Pseudomonadati</taxon>
        <taxon>Pseudomonadota</taxon>
        <taxon>Gammaproteobacteria</taxon>
        <taxon>Lysobacterales</taxon>
        <taxon>Lysobacteraceae</taxon>
        <taxon>Xanthomonas</taxon>
        <taxon>Xanthomonas translucens group</taxon>
    </lineage>
</organism>
<proteinExistence type="predicted"/>
<comment type="caution">
    <text evidence="1">The sequence shown here is derived from an EMBL/GenBank/DDBJ whole genome shotgun (WGS) entry which is preliminary data.</text>
</comment>
<evidence type="ECO:0008006" key="3">
    <source>
        <dbReference type="Google" id="ProtNLM"/>
    </source>
</evidence>
<evidence type="ECO:0000313" key="2">
    <source>
        <dbReference type="Proteomes" id="UP001635788"/>
    </source>
</evidence>
<dbReference type="RefSeq" id="WP_196484249.1">
    <property type="nucleotide sequence ID" value="NZ_CP064001.1"/>
</dbReference>
<keyword evidence="2" id="KW-1185">Reference proteome</keyword>
<reference evidence="1 2" key="1">
    <citation type="submission" date="2024-12" db="EMBL/GenBank/DDBJ databases">
        <authorList>
            <person name="Alaofin S."/>
            <person name="Velasco D."/>
            <person name="Li D."/>
            <person name="Baldwin T."/>
            <person name="Liu Z."/>
            <person name="Schachterle J.K."/>
        </authorList>
    </citation>
    <scope>NUCLEOTIDE SEQUENCE [LARGE SCALE GENOMIC DNA]</scope>
    <source>
        <strain evidence="1 2">B1</strain>
    </source>
</reference>
<accession>A0ABW9KVA7</accession>
<gene>
    <name evidence="1" type="ORF">ACK3FC_11065</name>
</gene>
<protein>
    <recommendedName>
        <fullName evidence="3">Secreted protein</fullName>
    </recommendedName>
</protein>